<keyword evidence="9" id="KW-1185">Reference proteome</keyword>
<dbReference type="RefSeq" id="WP_115569796.1">
    <property type="nucleotide sequence ID" value="NZ_NXLV01000010.1"/>
</dbReference>
<evidence type="ECO:0000259" key="7">
    <source>
        <dbReference type="Pfam" id="PF00884"/>
    </source>
</evidence>
<keyword evidence="4 6" id="KW-1133">Transmembrane helix</keyword>
<evidence type="ECO:0000256" key="6">
    <source>
        <dbReference type="SAM" id="Phobius"/>
    </source>
</evidence>
<proteinExistence type="predicted"/>
<comment type="caution">
    <text evidence="8">The sequence shown here is derived from an EMBL/GenBank/DDBJ whole genome shotgun (WGS) entry which is preliminary data.</text>
</comment>
<dbReference type="InterPro" id="IPR017850">
    <property type="entry name" value="Alkaline_phosphatase_core_sf"/>
</dbReference>
<organism evidence="8 9">
    <name type="scientific">Helicobacter brantae</name>
    <dbReference type="NCBI Taxonomy" id="375927"/>
    <lineage>
        <taxon>Bacteria</taxon>
        <taxon>Pseudomonadati</taxon>
        <taxon>Campylobacterota</taxon>
        <taxon>Epsilonproteobacteria</taxon>
        <taxon>Campylobacterales</taxon>
        <taxon>Helicobacteraceae</taxon>
        <taxon>Helicobacter</taxon>
    </lineage>
</organism>
<dbReference type="InterPro" id="IPR050448">
    <property type="entry name" value="OpgB/LTA_synthase_biosynth"/>
</dbReference>
<keyword evidence="2" id="KW-1003">Cell membrane</keyword>
<evidence type="ECO:0000256" key="1">
    <source>
        <dbReference type="ARBA" id="ARBA00004651"/>
    </source>
</evidence>
<dbReference type="OrthoDB" id="9760224at2"/>
<feature type="transmembrane region" description="Helical" evidence="6">
    <location>
        <begin position="7"/>
        <end position="25"/>
    </location>
</feature>
<gene>
    <name evidence="8" type="ORF">CQA58_05880</name>
</gene>
<evidence type="ECO:0000313" key="9">
    <source>
        <dbReference type="Proteomes" id="UP000257045"/>
    </source>
</evidence>
<dbReference type="GO" id="GO:0005886">
    <property type="term" value="C:plasma membrane"/>
    <property type="evidence" value="ECO:0007669"/>
    <property type="project" value="UniProtKB-SubCell"/>
</dbReference>
<feature type="domain" description="Sulfatase N-terminal" evidence="7">
    <location>
        <begin position="242"/>
        <end position="452"/>
    </location>
</feature>
<evidence type="ECO:0000256" key="4">
    <source>
        <dbReference type="ARBA" id="ARBA00022989"/>
    </source>
</evidence>
<protein>
    <recommendedName>
        <fullName evidence="7">Sulfatase N-terminal domain-containing protein</fullName>
    </recommendedName>
</protein>
<sequence length="512" mass="58719">MRLEAFFKYTLFAFVLFIGITGRWLHRSFGTITYDQLRFHTKISFLFEGLEPTFYYDFFNHCIFPFVTFLLIYYLLRRFFFLKNKKRRVYENVFFVILIASFSVAAQKFWHFDNLYAQSKLTQVYGDFYEKHYEFPKQENIVFPKEKRNLIVIFAESMESTFLPNTLSLANTQEEDFSPFGNLASNLGDIASQNIVFSDTESIGGAEQAFGVTWTIAGLVAYNCGIPLTMPIDTNQFGRIGGNFLGGAVCLGNMLDKEGYKQTFLVPHPKNFSGVGPFLKDHKIAVKDVDTYKKLNELPQDYQGFWGMKDSLTLDKAKKELTNLKKDTPFALYILTIDTHASTGYTDLQKCTQKYGEQTPTQKYKNAISCSDSLIGEFVEWAKTQDFYKNTTIVILGDHLSMNAGFFPSNAHRRIYNAFINAKFFNPIQADKIYNRRFSHFDILPTILDSLDVEVRGGRLGLGSDLLSNQPTLLELYNGGGGGYSKKYSKSPKFMKTSYIKTRQITNEKNSI</sequence>
<dbReference type="Proteomes" id="UP000257045">
    <property type="component" value="Unassembled WGS sequence"/>
</dbReference>
<name>A0A3D8J0Q8_9HELI</name>
<evidence type="ECO:0000256" key="5">
    <source>
        <dbReference type="ARBA" id="ARBA00023136"/>
    </source>
</evidence>
<reference evidence="8 9" key="1">
    <citation type="submission" date="2018-04" db="EMBL/GenBank/DDBJ databases">
        <title>Novel Campyloabacter and Helicobacter Species and Strains.</title>
        <authorList>
            <person name="Mannion A.J."/>
            <person name="Shen Z."/>
            <person name="Fox J.G."/>
        </authorList>
    </citation>
    <scope>NUCLEOTIDE SEQUENCE [LARGE SCALE GENOMIC DNA]</scope>
    <source>
        <strain evidence="8 9">MIT 04-9366</strain>
    </source>
</reference>
<dbReference type="AlphaFoldDB" id="A0A3D8J0Q8"/>
<comment type="subcellular location">
    <subcellularLocation>
        <location evidence="1">Cell membrane</location>
        <topology evidence="1">Multi-pass membrane protein</topology>
    </subcellularLocation>
</comment>
<accession>A0A3D8J0Q8</accession>
<keyword evidence="3 6" id="KW-0812">Transmembrane</keyword>
<dbReference type="EMBL" id="NXLV01000010">
    <property type="protein sequence ID" value="RDU70361.1"/>
    <property type="molecule type" value="Genomic_DNA"/>
</dbReference>
<dbReference type="SUPFAM" id="SSF53649">
    <property type="entry name" value="Alkaline phosphatase-like"/>
    <property type="match status" value="1"/>
</dbReference>
<evidence type="ECO:0000256" key="2">
    <source>
        <dbReference type="ARBA" id="ARBA00022475"/>
    </source>
</evidence>
<dbReference type="CDD" id="cd16015">
    <property type="entry name" value="LTA_synthase"/>
    <property type="match status" value="1"/>
</dbReference>
<evidence type="ECO:0000256" key="3">
    <source>
        <dbReference type="ARBA" id="ARBA00022692"/>
    </source>
</evidence>
<feature type="transmembrane region" description="Helical" evidence="6">
    <location>
        <begin position="88"/>
        <end position="110"/>
    </location>
</feature>
<keyword evidence="5 6" id="KW-0472">Membrane</keyword>
<dbReference type="PANTHER" id="PTHR47371">
    <property type="entry name" value="LIPOTEICHOIC ACID SYNTHASE"/>
    <property type="match status" value="1"/>
</dbReference>
<dbReference type="Gene3D" id="3.40.720.10">
    <property type="entry name" value="Alkaline Phosphatase, subunit A"/>
    <property type="match status" value="1"/>
</dbReference>
<evidence type="ECO:0000313" key="8">
    <source>
        <dbReference type="EMBL" id="RDU70361.1"/>
    </source>
</evidence>
<dbReference type="PANTHER" id="PTHR47371:SF3">
    <property type="entry name" value="PHOSPHOGLYCEROL TRANSFERASE I"/>
    <property type="match status" value="1"/>
</dbReference>
<feature type="transmembrane region" description="Helical" evidence="6">
    <location>
        <begin position="58"/>
        <end position="76"/>
    </location>
</feature>
<dbReference type="InterPro" id="IPR000917">
    <property type="entry name" value="Sulfatase_N"/>
</dbReference>
<dbReference type="Pfam" id="PF00884">
    <property type="entry name" value="Sulfatase"/>
    <property type="match status" value="1"/>
</dbReference>